<name>A1ZFN1_MICM2</name>
<organism evidence="3 4">
    <name type="scientific">Microscilla marina ATCC 23134</name>
    <dbReference type="NCBI Taxonomy" id="313606"/>
    <lineage>
        <taxon>Bacteria</taxon>
        <taxon>Pseudomonadati</taxon>
        <taxon>Bacteroidota</taxon>
        <taxon>Cytophagia</taxon>
        <taxon>Cytophagales</taxon>
        <taxon>Microscillaceae</taxon>
        <taxon>Microscilla</taxon>
    </lineage>
</organism>
<dbReference type="PANTHER" id="PTHR12879:SF8">
    <property type="entry name" value="SPHINGOLIPID DELTA(4)-DESATURASE DES1"/>
    <property type="match status" value="1"/>
</dbReference>
<keyword evidence="1" id="KW-1133">Transmembrane helix</keyword>
<evidence type="ECO:0000259" key="2">
    <source>
        <dbReference type="Pfam" id="PF00487"/>
    </source>
</evidence>
<keyword evidence="4" id="KW-1185">Reference proteome</keyword>
<sequence length="319" mass="36609">MNANDYLSPEEIKLLTKKNDWKGWWMVLKIWGSIAAIFTLLALFPNVFTILLALVLLGGRQLACAILMHDMSHRAVFKSARLNAFVGNWLGGYPVINDCVRYRPYHIKHHVNAGTAKDPDLSLTYGYPTTVMSFLRKVARDLAGITGVKTQLGVALINFGYIEYTASRTVHKIDQSNRSKWNVIKTGVNYYWQPLLANAMIWCILWLCGAGWVFLVWVMALFTTFNFSLRVRSIAEHSMVPDLEDAHRNTRTTYASWWEKLLFAPNNVNYHAEHHLLMTVPPYNLPKMHQIIKARGFYEQGVLAQNYWQIIKMAVSKKA</sequence>
<dbReference type="GO" id="GO:0042284">
    <property type="term" value="F:sphingolipid delta-4 desaturase activity"/>
    <property type="evidence" value="ECO:0007669"/>
    <property type="project" value="TreeGrafter"/>
</dbReference>
<reference evidence="3 4" key="1">
    <citation type="submission" date="2007-01" db="EMBL/GenBank/DDBJ databases">
        <authorList>
            <person name="Haygood M."/>
            <person name="Podell S."/>
            <person name="Anderson C."/>
            <person name="Hopkinson B."/>
            <person name="Roe K."/>
            <person name="Barbeau K."/>
            <person name="Gaasterland T."/>
            <person name="Ferriera S."/>
            <person name="Johnson J."/>
            <person name="Kravitz S."/>
            <person name="Beeson K."/>
            <person name="Sutton G."/>
            <person name="Rogers Y.-H."/>
            <person name="Friedman R."/>
            <person name="Frazier M."/>
            <person name="Venter J.C."/>
        </authorList>
    </citation>
    <scope>NUCLEOTIDE SEQUENCE [LARGE SCALE GENOMIC DNA]</scope>
    <source>
        <strain evidence="3 4">ATCC 23134</strain>
    </source>
</reference>
<evidence type="ECO:0000313" key="3">
    <source>
        <dbReference type="EMBL" id="EAY30805.1"/>
    </source>
</evidence>
<dbReference type="AlphaFoldDB" id="A1ZFN1"/>
<accession>A1ZFN1</accession>
<feature type="transmembrane region" description="Helical" evidence="1">
    <location>
        <begin position="199"/>
        <end position="222"/>
    </location>
</feature>
<dbReference type="OrthoDB" id="9792534at2"/>
<dbReference type="GO" id="GO:0016020">
    <property type="term" value="C:membrane"/>
    <property type="evidence" value="ECO:0007669"/>
    <property type="project" value="GOC"/>
</dbReference>
<dbReference type="CDD" id="cd03510">
    <property type="entry name" value="Rhizobitoxine-FADS-like"/>
    <property type="match status" value="1"/>
</dbReference>
<comment type="caution">
    <text evidence="3">The sequence shown here is derived from an EMBL/GenBank/DDBJ whole genome shotgun (WGS) entry which is preliminary data.</text>
</comment>
<dbReference type="eggNOG" id="COG3239">
    <property type="taxonomic scope" value="Bacteria"/>
</dbReference>
<proteinExistence type="predicted"/>
<evidence type="ECO:0000256" key="1">
    <source>
        <dbReference type="SAM" id="Phobius"/>
    </source>
</evidence>
<dbReference type="Proteomes" id="UP000004095">
    <property type="component" value="Unassembled WGS sequence"/>
</dbReference>
<protein>
    <submittedName>
        <fullName evidence="3">Fatty acid desaturase</fullName>
    </submittedName>
</protein>
<dbReference type="GO" id="GO:0046513">
    <property type="term" value="P:ceramide biosynthetic process"/>
    <property type="evidence" value="ECO:0007669"/>
    <property type="project" value="TreeGrafter"/>
</dbReference>
<dbReference type="InterPro" id="IPR005804">
    <property type="entry name" value="FA_desaturase_dom"/>
</dbReference>
<gene>
    <name evidence="3" type="ORF">M23134_01129</name>
</gene>
<dbReference type="RefSeq" id="WP_002694510.1">
    <property type="nucleotide sequence ID" value="NZ_AAWS01000005.1"/>
</dbReference>
<dbReference type="PANTHER" id="PTHR12879">
    <property type="entry name" value="SPHINGOLIPID DELTA 4 DESATURASE/C-4 HYDROXYLASE PROTEIN DES2"/>
    <property type="match status" value="1"/>
</dbReference>
<dbReference type="Pfam" id="PF00487">
    <property type="entry name" value="FA_desaturase"/>
    <property type="match status" value="1"/>
</dbReference>
<keyword evidence="1" id="KW-0472">Membrane</keyword>
<feature type="domain" description="Fatty acid desaturase" evidence="2">
    <location>
        <begin position="50"/>
        <end position="300"/>
    </location>
</feature>
<evidence type="ECO:0000313" key="4">
    <source>
        <dbReference type="Proteomes" id="UP000004095"/>
    </source>
</evidence>
<dbReference type="EMBL" id="AAWS01000005">
    <property type="protein sequence ID" value="EAY30805.1"/>
    <property type="molecule type" value="Genomic_DNA"/>
</dbReference>
<keyword evidence="1" id="KW-0812">Transmembrane</keyword>